<evidence type="ECO:0000313" key="3">
    <source>
        <dbReference type="Proteomes" id="UP000095447"/>
    </source>
</evidence>
<dbReference type="Gene3D" id="3.10.350.10">
    <property type="entry name" value="LysM domain"/>
    <property type="match status" value="1"/>
</dbReference>
<proteinExistence type="predicted"/>
<organism evidence="2 3">
    <name type="scientific">Blautia obeum</name>
    <dbReference type="NCBI Taxonomy" id="40520"/>
    <lineage>
        <taxon>Bacteria</taxon>
        <taxon>Bacillati</taxon>
        <taxon>Bacillota</taxon>
        <taxon>Clostridia</taxon>
        <taxon>Lachnospirales</taxon>
        <taxon>Lachnospiraceae</taxon>
        <taxon>Blautia</taxon>
    </lineage>
</organism>
<dbReference type="EMBL" id="CYZA01000010">
    <property type="protein sequence ID" value="CUO08560.1"/>
    <property type="molecule type" value="Genomic_DNA"/>
</dbReference>
<dbReference type="Pfam" id="PF01476">
    <property type="entry name" value="LysM"/>
    <property type="match status" value="1"/>
</dbReference>
<dbReference type="PROSITE" id="PS51782">
    <property type="entry name" value="LYSM"/>
    <property type="match status" value="1"/>
</dbReference>
<dbReference type="CDD" id="cd00118">
    <property type="entry name" value="LysM"/>
    <property type="match status" value="1"/>
</dbReference>
<dbReference type="AlphaFoldDB" id="A0A174C9K7"/>
<dbReference type="SUPFAM" id="SSF54106">
    <property type="entry name" value="LysM domain"/>
    <property type="match status" value="1"/>
</dbReference>
<dbReference type="InterPro" id="IPR024300">
    <property type="entry name" value="SipL_SPOCS_dom"/>
</dbReference>
<gene>
    <name evidence="2" type="ORF">ERS852395_02044</name>
</gene>
<dbReference type="RefSeq" id="WP_055053553.1">
    <property type="nucleotide sequence ID" value="NZ_CYZA01000010.1"/>
</dbReference>
<evidence type="ECO:0000259" key="1">
    <source>
        <dbReference type="PROSITE" id="PS51782"/>
    </source>
</evidence>
<dbReference type="InterPro" id="IPR018392">
    <property type="entry name" value="LysM"/>
</dbReference>
<evidence type="ECO:0000313" key="2">
    <source>
        <dbReference type="EMBL" id="CUO08560.1"/>
    </source>
</evidence>
<protein>
    <submittedName>
        <fullName evidence="2">Domain of uncharacterized function (DUF3794)</fullName>
    </submittedName>
</protein>
<feature type="domain" description="LysM" evidence="1">
    <location>
        <begin position="469"/>
        <end position="512"/>
    </location>
</feature>
<reference evidence="2 3" key="1">
    <citation type="submission" date="2015-09" db="EMBL/GenBank/DDBJ databases">
        <authorList>
            <consortium name="Pathogen Informatics"/>
        </authorList>
    </citation>
    <scope>NUCLEOTIDE SEQUENCE [LARGE SCALE GENOMIC DNA]</scope>
    <source>
        <strain evidence="2 3">2789STDY5608838</strain>
    </source>
</reference>
<accession>A0A174C9K7</accession>
<dbReference type="SMART" id="SM00257">
    <property type="entry name" value="LysM"/>
    <property type="match status" value="1"/>
</dbReference>
<dbReference type="Pfam" id="PF12673">
    <property type="entry name" value="SipL"/>
    <property type="match status" value="3"/>
</dbReference>
<name>A0A174C9K7_9FIRM</name>
<sequence>MELKKESIQMLRIKNKAAAQATFDEDYNVPDVKPDIGRLVQSKADVSMEEVRLSEGRALLKGTLNADLLYVGEKEGRIYSLSAKLPLDEMINLEGIEGGDKLCLKWEIEDLSVHMIHSRKLNIKAIVTFYAVVDELAVVELPVSAEDQEVSVKTEKVRLMSLRVHKKDTLRIKDDITLASNRPNVENLLWYMAEPRNLDLRPGENKLRVKGELAVFLLYTGYEEENPPQWLEYTMPFSNEMECSGCMEDLIPHIEVSLLHQGIEVKPDPDGEERILQVDVVLELNMKMYREEEHELLLDAYSPHKECVLHRKKEMLESLLVRNFSRCRLTDRIEVKESQGKVLQLCHSSGKVKVDKTRITDKGIVAEGIVALKILYIIGNDEMPFYSMDAMLPFTHLIEAEEIGKDCTYLLQADLEQLSTAMADGDEIEVKAAVGLNVLVFRQWEEQLIESVEEQPLDRKKLESMPGITVYIVKAGDTLWDIAKKFYTTVDEISGVNGLTEKEVKPGQSLILVRQG</sequence>
<dbReference type="Proteomes" id="UP000095447">
    <property type="component" value="Unassembled WGS sequence"/>
</dbReference>
<dbReference type="InterPro" id="IPR036779">
    <property type="entry name" value="LysM_dom_sf"/>
</dbReference>